<keyword evidence="12" id="KW-1185">Reference proteome</keyword>
<dbReference type="KEGG" id="ldn:H9L06_04445"/>
<keyword evidence="4" id="KW-0808">Transferase</keyword>
<dbReference type="PANTHER" id="PTHR24421:SF10">
    <property type="entry name" value="NITRATE_NITRITE SENSOR PROTEIN NARQ"/>
    <property type="match status" value="1"/>
</dbReference>
<evidence type="ECO:0000256" key="9">
    <source>
        <dbReference type="SAM" id="Phobius"/>
    </source>
</evidence>
<evidence type="ECO:0000256" key="4">
    <source>
        <dbReference type="ARBA" id="ARBA00022679"/>
    </source>
</evidence>
<protein>
    <recommendedName>
        <fullName evidence="2">histidine kinase</fullName>
        <ecNumber evidence="2">2.7.13.3</ecNumber>
    </recommendedName>
</protein>
<dbReference type="EMBL" id="CP060716">
    <property type="protein sequence ID" value="QNN63888.1"/>
    <property type="molecule type" value="Genomic_DNA"/>
</dbReference>
<dbReference type="InterPro" id="IPR050482">
    <property type="entry name" value="Sensor_HK_TwoCompSys"/>
</dbReference>
<dbReference type="Pfam" id="PF07730">
    <property type="entry name" value="HisKA_3"/>
    <property type="match status" value="1"/>
</dbReference>
<comment type="catalytic activity">
    <reaction evidence="1">
        <text>ATP + protein L-histidine = ADP + protein N-phospho-L-histidine.</text>
        <dbReference type="EC" id="2.7.13.3"/>
    </reaction>
</comment>
<dbReference type="EC" id="2.7.13.3" evidence="2"/>
<keyword evidence="3" id="KW-0597">Phosphoprotein</keyword>
<dbReference type="AlphaFoldDB" id="A0A7G9S7R3"/>
<evidence type="ECO:0000313" key="11">
    <source>
        <dbReference type="EMBL" id="QNN63888.1"/>
    </source>
</evidence>
<keyword evidence="9" id="KW-1133">Transmembrane helix</keyword>
<evidence type="ECO:0000256" key="8">
    <source>
        <dbReference type="ARBA" id="ARBA00023012"/>
    </source>
</evidence>
<gene>
    <name evidence="11" type="ORF">H9L06_04445</name>
</gene>
<dbReference type="GO" id="GO:0005524">
    <property type="term" value="F:ATP binding"/>
    <property type="evidence" value="ECO:0007669"/>
    <property type="project" value="UniProtKB-KW"/>
</dbReference>
<feature type="transmembrane region" description="Helical" evidence="9">
    <location>
        <begin position="12"/>
        <end position="31"/>
    </location>
</feature>
<dbReference type="Gene3D" id="3.30.565.10">
    <property type="entry name" value="Histidine kinase-like ATPase, C-terminal domain"/>
    <property type="match status" value="1"/>
</dbReference>
<evidence type="ECO:0000256" key="5">
    <source>
        <dbReference type="ARBA" id="ARBA00022741"/>
    </source>
</evidence>
<evidence type="ECO:0000256" key="2">
    <source>
        <dbReference type="ARBA" id="ARBA00012438"/>
    </source>
</evidence>
<keyword evidence="9" id="KW-0812">Transmembrane</keyword>
<sequence length="373" mass="39741">MGQAEPLTRPERIAVLVLIGGIVSIDLVGFFTSSDLDWFRTLLSIATTLSFALFIWSPLIAVSTLAGVIAVSLFVGSAAPALVAGAIAAGLVLRLASTTIIFAYVGGLLILNALYAFLYGEDATMPTSIALVLISATLSGGVGLALRISYARGTRLERELVEQAEREREAVLAERKWIAGELHDSIAHHLTVIAMHVQLVDDENSRPTSQSAIQTSARKALSDLRFVIQMAEDAPRGTGVPSGDLAAAIEEATEEFEATGRTVACVGDPNDENIPRGAEIIFARVVRESATNVLKYAGMGEVRIEISLEPETVSLKIHSPLPDVPRRDLPSTGTGLNRMAERVLGVSGEFTAGPDESDPESRSWLVSVRLPMA</sequence>
<evidence type="ECO:0000313" key="12">
    <source>
        <dbReference type="Proteomes" id="UP000515934"/>
    </source>
</evidence>
<dbReference type="Proteomes" id="UP000515934">
    <property type="component" value="Chromosome"/>
</dbReference>
<keyword evidence="8" id="KW-0902">Two-component regulatory system</keyword>
<keyword evidence="7" id="KW-0067">ATP-binding</keyword>
<dbReference type="PANTHER" id="PTHR24421">
    <property type="entry name" value="NITRATE/NITRITE SENSOR PROTEIN NARX-RELATED"/>
    <property type="match status" value="1"/>
</dbReference>
<evidence type="ECO:0000256" key="6">
    <source>
        <dbReference type="ARBA" id="ARBA00022777"/>
    </source>
</evidence>
<proteinExistence type="predicted"/>
<organism evidence="11 12">
    <name type="scientific">Leucobacter denitrificans</name>
    <dbReference type="NCBI Taxonomy" id="683042"/>
    <lineage>
        <taxon>Bacteria</taxon>
        <taxon>Bacillati</taxon>
        <taxon>Actinomycetota</taxon>
        <taxon>Actinomycetes</taxon>
        <taxon>Micrococcales</taxon>
        <taxon>Microbacteriaceae</taxon>
        <taxon>Leucobacter</taxon>
    </lineage>
</organism>
<evidence type="ECO:0000256" key="3">
    <source>
        <dbReference type="ARBA" id="ARBA00022553"/>
    </source>
</evidence>
<feature type="transmembrane region" description="Helical" evidence="9">
    <location>
        <begin position="38"/>
        <end position="59"/>
    </location>
</feature>
<feature type="domain" description="Signal transduction histidine kinase subgroup 3 dimerisation and phosphoacceptor" evidence="10">
    <location>
        <begin position="174"/>
        <end position="228"/>
    </location>
</feature>
<evidence type="ECO:0000256" key="7">
    <source>
        <dbReference type="ARBA" id="ARBA00022840"/>
    </source>
</evidence>
<dbReference type="GO" id="GO:0000155">
    <property type="term" value="F:phosphorelay sensor kinase activity"/>
    <property type="evidence" value="ECO:0007669"/>
    <property type="project" value="InterPro"/>
</dbReference>
<dbReference type="GO" id="GO:0046983">
    <property type="term" value="F:protein dimerization activity"/>
    <property type="evidence" value="ECO:0007669"/>
    <property type="project" value="InterPro"/>
</dbReference>
<name>A0A7G9S7R3_9MICO</name>
<keyword evidence="5" id="KW-0547">Nucleotide-binding</keyword>
<feature type="transmembrane region" description="Helical" evidence="9">
    <location>
        <begin position="100"/>
        <end position="119"/>
    </location>
</feature>
<feature type="transmembrane region" description="Helical" evidence="9">
    <location>
        <begin position="65"/>
        <end position="93"/>
    </location>
</feature>
<feature type="transmembrane region" description="Helical" evidence="9">
    <location>
        <begin position="125"/>
        <end position="146"/>
    </location>
</feature>
<dbReference type="InterPro" id="IPR036890">
    <property type="entry name" value="HATPase_C_sf"/>
</dbReference>
<accession>A0A7G9S7R3</accession>
<reference evidence="11 12" key="1">
    <citation type="submission" date="2020-08" db="EMBL/GenBank/DDBJ databases">
        <title>Genome sequence of Leucobacter denitrificans KACC 14055T.</title>
        <authorList>
            <person name="Hyun D.-W."/>
            <person name="Bae J.-W."/>
        </authorList>
    </citation>
    <scope>NUCLEOTIDE SEQUENCE [LARGE SCALE GENOMIC DNA]</scope>
    <source>
        <strain evidence="11 12">KACC 14055</strain>
    </source>
</reference>
<keyword evidence="6" id="KW-0418">Kinase</keyword>
<dbReference type="InterPro" id="IPR011712">
    <property type="entry name" value="Sig_transdc_His_kin_sub3_dim/P"/>
</dbReference>
<keyword evidence="9" id="KW-0472">Membrane</keyword>
<dbReference type="Gene3D" id="1.20.5.1930">
    <property type="match status" value="1"/>
</dbReference>
<dbReference type="GO" id="GO:0016020">
    <property type="term" value="C:membrane"/>
    <property type="evidence" value="ECO:0007669"/>
    <property type="project" value="InterPro"/>
</dbReference>
<evidence type="ECO:0000259" key="10">
    <source>
        <dbReference type="Pfam" id="PF07730"/>
    </source>
</evidence>
<evidence type="ECO:0000256" key="1">
    <source>
        <dbReference type="ARBA" id="ARBA00000085"/>
    </source>
</evidence>